<gene>
    <name evidence="2" type="ORF">CYNAS_LOCUS21812</name>
</gene>
<organism evidence="2 3">
    <name type="scientific">Cylicocyclus nassatus</name>
    <name type="common">Nematode worm</name>
    <dbReference type="NCBI Taxonomy" id="53992"/>
    <lineage>
        <taxon>Eukaryota</taxon>
        <taxon>Metazoa</taxon>
        <taxon>Ecdysozoa</taxon>
        <taxon>Nematoda</taxon>
        <taxon>Chromadorea</taxon>
        <taxon>Rhabditida</taxon>
        <taxon>Rhabditina</taxon>
        <taxon>Rhabditomorpha</taxon>
        <taxon>Strongyloidea</taxon>
        <taxon>Strongylidae</taxon>
        <taxon>Cylicocyclus</taxon>
    </lineage>
</organism>
<protein>
    <submittedName>
        <fullName evidence="2">Uncharacterized protein</fullName>
    </submittedName>
</protein>
<dbReference type="Proteomes" id="UP001176961">
    <property type="component" value="Unassembled WGS sequence"/>
</dbReference>
<dbReference type="EMBL" id="CATQJL010000326">
    <property type="protein sequence ID" value="CAJ0609829.1"/>
    <property type="molecule type" value="Genomic_DNA"/>
</dbReference>
<name>A0AA36ME31_CYLNA</name>
<keyword evidence="1" id="KW-0812">Transmembrane</keyword>
<keyword evidence="1" id="KW-0472">Membrane</keyword>
<proteinExistence type="predicted"/>
<comment type="caution">
    <text evidence="2">The sequence shown here is derived from an EMBL/GenBank/DDBJ whole genome shotgun (WGS) entry which is preliminary data.</text>
</comment>
<sequence>MQAALAPVILETARSRATSTSSQIENVLLKKDEISEQDDNADEVFHNFLLPYVTSSSWQAGAHFIVILVASLFCCIFVCNII</sequence>
<evidence type="ECO:0000256" key="1">
    <source>
        <dbReference type="SAM" id="Phobius"/>
    </source>
</evidence>
<feature type="transmembrane region" description="Helical" evidence="1">
    <location>
        <begin position="60"/>
        <end position="81"/>
    </location>
</feature>
<dbReference type="AlphaFoldDB" id="A0AA36ME31"/>
<keyword evidence="1" id="KW-1133">Transmembrane helix</keyword>
<keyword evidence="3" id="KW-1185">Reference proteome</keyword>
<reference evidence="2" key="1">
    <citation type="submission" date="2023-07" db="EMBL/GenBank/DDBJ databases">
        <authorList>
            <consortium name="CYATHOMIX"/>
        </authorList>
    </citation>
    <scope>NUCLEOTIDE SEQUENCE</scope>
    <source>
        <strain evidence="2">N/A</strain>
    </source>
</reference>
<evidence type="ECO:0000313" key="2">
    <source>
        <dbReference type="EMBL" id="CAJ0609829.1"/>
    </source>
</evidence>
<accession>A0AA36ME31</accession>
<evidence type="ECO:0000313" key="3">
    <source>
        <dbReference type="Proteomes" id="UP001176961"/>
    </source>
</evidence>